<gene>
    <name evidence="1" type="ORF">JEOSCH030_00005</name>
</gene>
<evidence type="ECO:0000313" key="1">
    <source>
        <dbReference type="EMBL" id="CAD2070480.1"/>
    </source>
</evidence>
<evidence type="ECO:0000313" key="2">
    <source>
        <dbReference type="Proteomes" id="UP000521032"/>
    </source>
</evidence>
<dbReference type="AlphaFoldDB" id="A0A6V7QZN9"/>
<protein>
    <submittedName>
        <fullName evidence="1">Uncharacterized protein</fullName>
    </submittedName>
</protein>
<sequence>MKNLKKVIFATLLCLSLSIFTYEIINAKVNNLLQKYITQFSGATNNINQIAKKFINMIHLIKKS</sequence>
<keyword evidence="2" id="KW-1185">Reference proteome</keyword>
<accession>A0A6V7QZN9</accession>
<reference evidence="1 2" key="1">
    <citation type="submission" date="2020-07" db="EMBL/GenBank/DDBJ databases">
        <authorList>
            <person name="Criscuolo A."/>
        </authorList>
    </citation>
    <scope>NUCLEOTIDE SEQUENCE [LARGE SCALE GENOMIC DNA]</scope>
    <source>
        <strain evidence="2">CIP 111030</strain>
    </source>
</reference>
<dbReference type="EMBL" id="CAJEWE010000003">
    <property type="protein sequence ID" value="CAD2070480.1"/>
    <property type="molecule type" value="Genomic_DNA"/>
</dbReference>
<name>A0A6V7QZN9_9BACL</name>
<proteinExistence type="predicted"/>
<organism evidence="1 2">
    <name type="scientific">Phocicoccus schoeneichii</name>
    <dbReference type="NCBI Taxonomy" id="1812261"/>
    <lineage>
        <taxon>Bacteria</taxon>
        <taxon>Bacillati</taxon>
        <taxon>Bacillota</taxon>
        <taxon>Bacilli</taxon>
        <taxon>Bacillales</taxon>
        <taxon>Salinicoccaceae</taxon>
        <taxon>Phocicoccus</taxon>
    </lineage>
</organism>
<comment type="caution">
    <text evidence="1">The sequence shown here is derived from an EMBL/GenBank/DDBJ whole genome shotgun (WGS) entry which is preliminary data.</text>
</comment>
<dbReference type="Proteomes" id="UP000521032">
    <property type="component" value="Unassembled WGS sequence"/>
</dbReference>